<accession>A0ACB9X7L0</accession>
<evidence type="ECO:0000313" key="2">
    <source>
        <dbReference type="Proteomes" id="UP001057452"/>
    </source>
</evidence>
<evidence type="ECO:0000313" key="1">
    <source>
        <dbReference type="EMBL" id="KAI4822025.1"/>
    </source>
</evidence>
<dbReference type="Proteomes" id="UP001057452">
    <property type="component" value="Chromosome 8"/>
</dbReference>
<reference evidence="1" key="1">
    <citation type="submission" date="2022-05" db="EMBL/GenBank/DDBJ databases">
        <title>Chromosome-level genome of Chaenocephalus aceratus.</title>
        <authorList>
            <person name="Park H."/>
        </authorList>
    </citation>
    <scope>NUCLEOTIDE SEQUENCE</scope>
    <source>
        <strain evidence="1">KU_202001</strain>
    </source>
</reference>
<dbReference type="EMBL" id="CM043792">
    <property type="protein sequence ID" value="KAI4822025.1"/>
    <property type="molecule type" value="Genomic_DNA"/>
</dbReference>
<keyword evidence="2" id="KW-1185">Reference proteome</keyword>
<proteinExistence type="predicted"/>
<organism evidence="1 2">
    <name type="scientific">Chaenocephalus aceratus</name>
    <name type="common">Blackfin icefish</name>
    <name type="synonym">Chaenichthys aceratus</name>
    <dbReference type="NCBI Taxonomy" id="36190"/>
    <lineage>
        <taxon>Eukaryota</taxon>
        <taxon>Metazoa</taxon>
        <taxon>Chordata</taxon>
        <taxon>Craniata</taxon>
        <taxon>Vertebrata</taxon>
        <taxon>Euteleostomi</taxon>
        <taxon>Actinopterygii</taxon>
        <taxon>Neopterygii</taxon>
        <taxon>Teleostei</taxon>
        <taxon>Neoteleostei</taxon>
        <taxon>Acanthomorphata</taxon>
        <taxon>Eupercaria</taxon>
        <taxon>Perciformes</taxon>
        <taxon>Notothenioidei</taxon>
        <taxon>Channichthyidae</taxon>
        <taxon>Chaenocephalus</taxon>
    </lineage>
</organism>
<feature type="non-terminal residue" evidence="1">
    <location>
        <position position="92"/>
    </location>
</feature>
<gene>
    <name evidence="1" type="ORF">KUCAC02_007593</name>
</gene>
<name>A0ACB9X7L0_CHAAC</name>
<sequence>YYSQRSHIITVKSYRSCCCSLGLKEARNGAVGERLDVLPRGSSGPRKYPPRQSRGHGAAGLSCCLMPTIGLLAGMPELGLIRNMGRAPSFYI</sequence>
<comment type="caution">
    <text evidence="1">The sequence shown here is derived from an EMBL/GenBank/DDBJ whole genome shotgun (WGS) entry which is preliminary data.</text>
</comment>
<feature type="non-terminal residue" evidence="1">
    <location>
        <position position="1"/>
    </location>
</feature>
<protein>
    <submittedName>
        <fullName evidence="1">Uncharacterized protein</fullName>
    </submittedName>
</protein>